<dbReference type="InterPro" id="IPR003439">
    <property type="entry name" value="ABC_transporter-like_ATP-bd"/>
</dbReference>
<evidence type="ECO:0000256" key="3">
    <source>
        <dbReference type="ARBA" id="ARBA00022475"/>
    </source>
</evidence>
<evidence type="ECO:0000256" key="1">
    <source>
        <dbReference type="ARBA" id="ARBA00005417"/>
    </source>
</evidence>
<organism evidence="10 11">
    <name type="scientific">Paraburkholderia denitrificans</name>
    <dbReference type="NCBI Taxonomy" id="694025"/>
    <lineage>
        <taxon>Bacteria</taxon>
        <taxon>Pseudomonadati</taxon>
        <taxon>Pseudomonadota</taxon>
        <taxon>Betaproteobacteria</taxon>
        <taxon>Burkholderiales</taxon>
        <taxon>Burkholderiaceae</taxon>
        <taxon>Paraburkholderia</taxon>
    </lineage>
</organism>
<accession>A0ABW0J965</accession>
<name>A0ABW0J965_9BURK</name>
<keyword evidence="6 10" id="KW-0067">ATP-binding</keyword>
<keyword evidence="4" id="KW-0997">Cell inner membrane</keyword>
<dbReference type="PROSITE" id="PS00211">
    <property type="entry name" value="ABC_TRANSPORTER_1"/>
    <property type="match status" value="1"/>
</dbReference>
<keyword evidence="8" id="KW-0472">Membrane</keyword>
<evidence type="ECO:0000256" key="7">
    <source>
        <dbReference type="ARBA" id="ARBA00022967"/>
    </source>
</evidence>
<dbReference type="CDD" id="cd03293">
    <property type="entry name" value="ABC_NrtD_SsuB_transporters"/>
    <property type="match status" value="1"/>
</dbReference>
<feature type="domain" description="ABC transporter" evidence="9">
    <location>
        <begin position="6"/>
        <end position="234"/>
    </location>
</feature>
<gene>
    <name evidence="10" type="ORF">ACFPTO_11760</name>
</gene>
<dbReference type="GO" id="GO:0005524">
    <property type="term" value="F:ATP binding"/>
    <property type="evidence" value="ECO:0007669"/>
    <property type="project" value="UniProtKB-KW"/>
</dbReference>
<dbReference type="PANTHER" id="PTHR42788:SF18">
    <property type="entry name" value="TAURINE IMPORT ATP-BINDING PROTEIN TAUB"/>
    <property type="match status" value="1"/>
</dbReference>
<proteinExistence type="inferred from homology"/>
<reference evidence="11" key="1">
    <citation type="journal article" date="2019" name="Int. J. Syst. Evol. Microbiol.">
        <title>The Global Catalogue of Microorganisms (GCM) 10K type strain sequencing project: providing services to taxonomists for standard genome sequencing and annotation.</title>
        <authorList>
            <consortium name="The Broad Institute Genomics Platform"/>
            <consortium name="The Broad Institute Genome Sequencing Center for Infectious Disease"/>
            <person name="Wu L."/>
            <person name="Ma J."/>
        </authorList>
    </citation>
    <scope>NUCLEOTIDE SEQUENCE [LARGE SCALE GENOMIC DNA]</scope>
    <source>
        <strain evidence="11">CCUG 56042</strain>
    </source>
</reference>
<sequence length="271" mass="29797">MRSLEIRNLSVVYEGAQRTVALAHVDLAVEAGEFVVVLGASGCGKTTLLNCIAGFTEPTHGEVCVNGARVTGPGADRGVVFQKHALMPWLDVLDNVALGLRFQRVPKAERERIAREQLARVGLDAHARSRVYALSGGMQQRVGLARALASDPQMLLMDEPMGALDAMTRESIQELVLDLWGRTKKTVFFITHDVEEALFLATRVIVMTPGPGRIEHGIEYDYALPFSRRYLETRDARAVKSSAAFIEWRERLIRLLHARSGATGAHVRGNG</sequence>
<dbReference type="PROSITE" id="PS50893">
    <property type="entry name" value="ABC_TRANSPORTER_2"/>
    <property type="match status" value="1"/>
</dbReference>
<dbReference type="InterPro" id="IPR003593">
    <property type="entry name" value="AAA+_ATPase"/>
</dbReference>
<dbReference type="InterPro" id="IPR050166">
    <property type="entry name" value="ABC_transporter_ATP-bind"/>
</dbReference>
<evidence type="ECO:0000313" key="10">
    <source>
        <dbReference type="EMBL" id="MFC5429470.1"/>
    </source>
</evidence>
<evidence type="ECO:0000259" key="9">
    <source>
        <dbReference type="PROSITE" id="PS50893"/>
    </source>
</evidence>
<dbReference type="Proteomes" id="UP001596103">
    <property type="component" value="Unassembled WGS sequence"/>
</dbReference>
<keyword evidence="5" id="KW-0547">Nucleotide-binding</keyword>
<keyword evidence="7" id="KW-1278">Translocase</keyword>
<evidence type="ECO:0000256" key="5">
    <source>
        <dbReference type="ARBA" id="ARBA00022741"/>
    </source>
</evidence>
<dbReference type="SUPFAM" id="SSF52540">
    <property type="entry name" value="P-loop containing nucleoside triphosphate hydrolases"/>
    <property type="match status" value="1"/>
</dbReference>
<comment type="caution">
    <text evidence="10">The sequence shown here is derived from an EMBL/GenBank/DDBJ whole genome shotgun (WGS) entry which is preliminary data.</text>
</comment>
<dbReference type="PANTHER" id="PTHR42788">
    <property type="entry name" value="TAURINE IMPORT ATP-BINDING PROTEIN-RELATED"/>
    <property type="match status" value="1"/>
</dbReference>
<protein>
    <submittedName>
        <fullName evidence="10">Taurine ABC transporter ATP-binding protein</fullName>
    </submittedName>
</protein>
<dbReference type="InterPro" id="IPR027417">
    <property type="entry name" value="P-loop_NTPase"/>
</dbReference>
<dbReference type="Gene3D" id="3.40.50.300">
    <property type="entry name" value="P-loop containing nucleotide triphosphate hydrolases"/>
    <property type="match status" value="1"/>
</dbReference>
<keyword evidence="2" id="KW-0813">Transport</keyword>
<evidence type="ECO:0000256" key="6">
    <source>
        <dbReference type="ARBA" id="ARBA00022840"/>
    </source>
</evidence>
<dbReference type="InterPro" id="IPR017871">
    <property type="entry name" value="ABC_transporter-like_CS"/>
</dbReference>
<dbReference type="RefSeq" id="WP_377711527.1">
    <property type="nucleotide sequence ID" value="NZ_JBHSMP010000013.1"/>
</dbReference>
<keyword evidence="3" id="KW-1003">Cell membrane</keyword>
<evidence type="ECO:0000256" key="4">
    <source>
        <dbReference type="ARBA" id="ARBA00022519"/>
    </source>
</evidence>
<evidence type="ECO:0000256" key="8">
    <source>
        <dbReference type="ARBA" id="ARBA00023136"/>
    </source>
</evidence>
<dbReference type="SMART" id="SM00382">
    <property type="entry name" value="AAA"/>
    <property type="match status" value="1"/>
</dbReference>
<dbReference type="Pfam" id="PF00005">
    <property type="entry name" value="ABC_tran"/>
    <property type="match status" value="1"/>
</dbReference>
<evidence type="ECO:0000313" key="11">
    <source>
        <dbReference type="Proteomes" id="UP001596103"/>
    </source>
</evidence>
<dbReference type="EMBL" id="JBHSMP010000013">
    <property type="protein sequence ID" value="MFC5429470.1"/>
    <property type="molecule type" value="Genomic_DNA"/>
</dbReference>
<comment type="similarity">
    <text evidence="1">Belongs to the ABC transporter superfamily.</text>
</comment>
<keyword evidence="11" id="KW-1185">Reference proteome</keyword>
<evidence type="ECO:0000256" key="2">
    <source>
        <dbReference type="ARBA" id="ARBA00022448"/>
    </source>
</evidence>